<proteinExistence type="predicted"/>
<evidence type="ECO:0000313" key="1">
    <source>
        <dbReference type="EMBL" id="AYV86337.1"/>
    </source>
</evidence>
<organism evidence="1">
    <name type="scientific">Solumvirus sp</name>
    <dbReference type="NCBI Taxonomy" id="2487773"/>
    <lineage>
        <taxon>Viruses</taxon>
        <taxon>Pithoviruses</taxon>
    </lineage>
</organism>
<accession>A0A3G5AGL9</accession>
<name>A0A3G5AGL9_9VIRU</name>
<dbReference type="EMBL" id="MK072502">
    <property type="protein sequence ID" value="AYV86337.1"/>
    <property type="molecule type" value="Genomic_DNA"/>
</dbReference>
<protein>
    <submittedName>
        <fullName evidence="1">Uncharacterized protein</fullName>
    </submittedName>
</protein>
<reference evidence="1" key="1">
    <citation type="submission" date="2018-10" db="EMBL/GenBank/DDBJ databases">
        <title>Hidden diversity of soil giant viruses.</title>
        <authorList>
            <person name="Schulz F."/>
            <person name="Alteio L."/>
            <person name="Goudeau D."/>
            <person name="Ryan E.M."/>
            <person name="Malmstrom R.R."/>
            <person name="Blanchard J."/>
            <person name="Woyke T."/>
        </authorList>
    </citation>
    <scope>NUCLEOTIDE SEQUENCE</scope>
    <source>
        <strain evidence="1">SMV1</strain>
    </source>
</reference>
<gene>
    <name evidence="1" type="ORF">Solumvirus5_4</name>
</gene>
<sequence length="195" mass="22625">MGSIISQFPNEIINIITEYTKDPPKKNILELPGKIGLSIKRFRVFICVDVNIPYMIFFKGSGRGPVQICLDQKEKFMIDYNATFNDEIFTFKYHDDSYDNGYGDPVKREHEISRNHLNKILQDLDLQITAMGIMVLCKHNKKVLGLSENDVIEHSLCTSEIYEKCKSIKNEEHNIKSIDLVCHKPSKSYVLIRFY</sequence>